<feature type="signal peptide" evidence="2">
    <location>
        <begin position="1"/>
        <end position="22"/>
    </location>
</feature>
<dbReference type="Gene3D" id="3.40.190.150">
    <property type="entry name" value="Bordetella uptake gene, domain 1"/>
    <property type="match status" value="1"/>
</dbReference>
<keyword evidence="2" id="KW-0732">Signal</keyword>
<evidence type="ECO:0000313" key="3">
    <source>
        <dbReference type="EMBL" id="SKA34136.1"/>
    </source>
</evidence>
<name>A0A1T4T0X1_9HYPH</name>
<dbReference type="InterPro" id="IPR042100">
    <property type="entry name" value="Bug_dom1"/>
</dbReference>
<dbReference type="Gene3D" id="3.40.190.10">
    <property type="entry name" value="Periplasmic binding protein-like II"/>
    <property type="match status" value="1"/>
</dbReference>
<evidence type="ECO:0000313" key="4">
    <source>
        <dbReference type="Proteomes" id="UP000190092"/>
    </source>
</evidence>
<dbReference type="PANTHER" id="PTHR42928:SF5">
    <property type="entry name" value="BLR1237 PROTEIN"/>
    <property type="match status" value="1"/>
</dbReference>
<protein>
    <submittedName>
        <fullName evidence="3">Tripartite-type tricarboxylate transporter, receptor component TctC</fullName>
    </submittedName>
</protein>
<dbReference type="SUPFAM" id="SSF53850">
    <property type="entry name" value="Periplasmic binding protein-like II"/>
    <property type="match status" value="1"/>
</dbReference>
<proteinExistence type="inferred from homology"/>
<evidence type="ECO:0000256" key="2">
    <source>
        <dbReference type="SAM" id="SignalP"/>
    </source>
</evidence>
<dbReference type="PANTHER" id="PTHR42928">
    <property type="entry name" value="TRICARBOXYLATE-BINDING PROTEIN"/>
    <property type="match status" value="1"/>
</dbReference>
<dbReference type="CDD" id="cd13578">
    <property type="entry name" value="PBP2_Bug27"/>
    <property type="match status" value="1"/>
</dbReference>
<feature type="chain" id="PRO_5012165249" evidence="2">
    <location>
        <begin position="23"/>
        <end position="321"/>
    </location>
</feature>
<dbReference type="Proteomes" id="UP000190092">
    <property type="component" value="Unassembled WGS sequence"/>
</dbReference>
<reference evidence="4" key="1">
    <citation type="submission" date="2017-02" db="EMBL/GenBank/DDBJ databases">
        <authorList>
            <person name="Varghese N."/>
            <person name="Submissions S."/>
        </authorList>
    </citation>
    <scope>NUCLEOTIDE SEQUENCE [LARGE SCALE GENOMIC DNA]</scope>
    <source>
        <strain evidence="4">ATCC 27094</strain>
    </source>
</reference>
<comment type="similarity">
    <text evidence="1">Belongs to the UPF0065 (bug) family.</text>
</comment>
<sequence>MKRRVGLLCLSLALALPGLAFAQFPEKPIRLVVPYAPGGTTDIMARTMQEGLSKALGQTVVVDNKAGAAGAIATSQVAHSAPDGYTLIFGNNGPSAIVPLIQKDAGYDPVKDFAPVSLVSIAPLVLVVHPSVPANNVAELIAWAKTQPNGVEYATAGAGSLGHLATELFAKEAGIKLIHVPYKGQAPTTMAVLNGEVKILLTTSSDTMDAAVKAGKLKLLGVSTAKPSPLMPGAPTIGQSLKGYEVNVWFGILAPAGTPQPVIARLNEAVRTVLADPELQKKFVGFGCIAMASTPEEFAAMIGAEVPKWREIVETGHITTQ</sequence>
<organism evidence="3 4">
    <name type="scientific">Enhydrobacter aerosaccus</name>
    <dbReference type="NCBI Taxonomy" id="225324"/>
    <lineage>
        <taxon>Bacteria</taxon>
        <taxon>Pseudomonadati</taxon>
        <taxon>Pseudomonadota</taxon>
        <taxon>Alphaproteobacteria</taxon>
        <taxon>Hyphomicrobiales</taxon>
        <taxon>Enhydrobacter</taxon>
    </lineage>
</organism>
<dbReference type="RefSeq" id="WP_085937209.1">
    <property type="nucleotide sequence ID" value="NZ_FUWJ01000011.1"/>
</dbReference>
<dbReference type="OrthoDB" id="7375033at2"/>
<dbReference type="AlphaFoldDB" id="A0A1T4T0X1"/>
<dbReference type="Pfam" id="PF03401">
    <property type="entry name" value="TctC"/>
    <property type="match status" value="1"/>
</dbReference>
<keyword evidence="3" id="KW-0675">Receptor</keyword>
<accession>A0A1T4T0X1</accession>
<dbReference type="InterPro" id="IPR005064">
    <property type="entry name" value="BUG"/>
</dbReference>
<dbReference type="EMBL" id="FUWJ01000011">
    <property type="protein sequence ID" value="SKA34136.1"/>
    <property type="molecule type" value="Genomic_DNA"/>
</dbReference>
<evidence type="ECO:0000256" key="1">
    <source>
        <dbReference type="ARBA" id="ARBA00006987"/>
    </source>
</evidence>
<keyword evidence="4" id="KW-1185">Reference proteome</keyword>
<gene>
    <name evidence="3" type="ORF">SAMN02745126_05483</name>
</gene>
<dbReference type="PIRSF" id="PIRSF017082">
    <property type="entry name" value="YflP"/>
    <property type="match status" value="1"/>
</dbReference>
<dbReference type="STRING" id="225324.SAMN02745126_05483"/>